<dbReference type="EMBL" id="AZEH01000039">
    <property type="protein sequence ID" value="KRL04770.1"/>
    <property type="molecule type" value="Genomic_DNA"/>
</dbReference>
<dbReference type="Pfam" id="PF01966">
    <property type="entry name" value="HD"/>
    <property type="match status" value="1"/>
</dbReference>
<dbReference type="PANTHER" id="PTHR37294">
    <property type="entry name" value="3'-5' EXORIBONUCLEASE YHAM"/>
    <property type="match status" value="1"/>
</dbReference>
<dbReference type="CDD" id="cd04492">
    <property type="entry name" value="YhaM_OBF_like"/>
    <property type="match status" value="1"/>
</dbReference>
<dbReference type="PANTHER" id="PTHR37294:SF1">
    <property type="entry name" value="3'-5' EXORIBONUCLEASE YHAM"/>
    <property type="match status" value="1"/>
</dbReference>
<dbReference type="SMART" id="SM00471">
    <property type="entry name" value="HDc"/>
    <property type="match status" value="1"/>
</dbReference>
<dbReference type="GO" id="GO:0031125">
    <property type="term" value="P:rRNA 3'-end processing"/>
    <property type="evidence" value="ECO:0007669"/>
    <property type="project" value="TreeGrafter"/>
</dbReference>
<dbReference type="PATRIC" id="fig|1423777.3.peg.1964"/>
<reference evidence="4 5" key="1">
    <citation type="journal article" date="2015" name="Genome Announc.">
        <title>Expanding the biotechnology potential of lactobacilli through comparative genomics of 213 strains and associated genera.</title>
        <authorList>
            <person name="Sun Z."/>
            <person name="Harris H.M."/>
            <person name="McCann A."/>
            <person name="Guo C."/>
            <person name="Argimon S."/>
            <person name="Zhang W."/>
            <person name="Yang X."/>
            <person name="Jeffery I.B."/>
            <person name="Cooney J.C."/>
            <person name="Kagawa T.F."/>
            <person name="Liu W."/>
            <person name="Song Y."/>
            <person name="Salvetti E."/>
            <person name="Wrobel A."/>
            <person name="Rasinkangas P."/>
            <person name="Parkhill J."/>
            <person name="Rea M.C."/>
            <person name="O'Sullivan O."/>
            <person name="Ritari J."/>
            <person name="Douillard F.P."/>
            <person name="Paul Ross R."/>
            <person name="Yang R."/>
            <person name="Briner A.E."/>
            <person name="Felis G.E."/>
            <person name="de Vos W.M."/>
            <person name="Barrangou R."/>
            <person name="Klaenhammer T.R."/>
            <person name="Caufield P.W."/>
            <person name="Cui Y."/>
            <person name="Zhang H."/>
            <person name="O'Toole P.W."/>
        </authorList>
    </citation>
    <scope>NUCLEOTIDE SEQUENCE [LARGE SCALE GENOMIC DNA]</scope>
    <source>
        <strain evidence="4 5">DSM 19972</strain>
    </source>
</reference>
<evidence type="ECO:0000256" key="2">
    <source>
        <dbReference type="ARBA" id="ARBA00022839"/>
    </source>
</evidence>
<dbReference type="Gene3D" id="2.40.50.140">
    <property type="entry name" value="Nucleic acid-binding proteins"/>
    <property type="match status" value="1"/>
</dbReference>
<keyword evidence="1" id="KW-0378">Hydrolase</keyword>
<dbReference type="SUPFAM" id="SSF109604">
    <property type="entry name" value="HD-domain/PDEase-like"/>
    <property type="match status" value="1"/>
</dbReference>
<keyword evidence="2" id="KW-0269">Exonuclease</keyword>
<dbReference type="PROSITE" id="PS51831">
    <property type="entry name" value="HD"/>
    <property type="match status" value="1"/>
</dbReference>
<accession>A0A0R1MHP4</accession>
<evidence type="ECO:0000313" key="4">
    <source>
        <dbReference type="EMBL" id="KRL04770.1"/>
    </source>
</evidence>
<dbReference type="AlphaFoldDB" id="A0A0R1MHP4"/>
<dbReference type="OrthoDB" id="9778453at2"/>
<dbReference type="InterPro" id="IPR012340">
    <property type="entry name" value="NA-bd_OB-fold"/>
</dbReference>
<dbReference type="STRING" id="1423777.FD46_GL001907"/>
<keyword evidence="2" id="KW-0540">Nuclease</keyword>
<protein>
    <submittedName>
        <fullName evidence="4">CMP-binding factor</fullName>
    </submittedName>
</protein>
<proteinExistence type="predicted"/>
<evidence type="ECO:0000259" key="3">
    <source>
        <dbReference type="PROSITE" id="PS51831"/>
    </source>
</evidence>
<evidence type="ECO:0000313" key="5">
    <source>
        <dbReference type="Proteomes" id="UP000051686"/>
    </source>
</evidence>
<sequence length="324" mass="36443">MSHKKIYEYAVDENMELFALIKAADIRIAKNGNRFIAFTFSDNSGEISAKFWDASDADTTAYKPGKIVLLKGKREVYQGNPQIKIYHMRLAKDTEPSDVSLFIQKAPVSKSDMEEEFNQAIFEITNPSWNRIVRYLLKKHKEAFLNYPAAKKNHHAFTGGLAFHTLSMLRLAHSIAKEYPQINAALLYAGVILHDLGKTIELSGPIATQYTLAGNLVGHIVLIDEEVVKAAGQLKLDLNSEDMLLLRHVLLAHHGLLEYGSPVRPHLLEAEVLHQIDQLDASIQMLKGTLSHTKPGTFSERIFGMDGRNFYKPLEAEENSEETE</sequence>
<evidence type="ECO:0000256" key="1">
    <source>
        <dbReference type="ARBA" id="ARBA00022801"/>
    </source>
</evidence>
<dbReference type="GO" id="GO:0003676">
    <property type="term" value="F:nucleic acid binding"/>
    <property type="evidence" value="ECO:0007669"/>
    <property type="project" value="InterPro"/>
</dbReference>
<dbReference type="InterPro" id="IPR050798">
    <property type="entry name" value="YhaM_exoribonuc/phosphodiest"/>
</dbReference>
<feature type="domain" description="HD" evidence="3">
    <location>
        <begin position="161"/>
        <end position="282"/>
    </location>
</feature>
<dbReference type="InterPro" id="IPR003607">
    <property type="entry name" value="HD/PDEase_dom"/>
</dbReference>
<dbReference type="SUPFAM" id="SSF50249">
    <property type="entry name" value="Nucleic acid-binding proteins"/>
    <property type="match status" value="1"/>
</dbReference>
<dbReference type="GO" id="GO:0004527">
    <property type="term" value="F:exonuclease activity"/>
    <property type="evidence" value="ECO:0007669"/>
    <property type="project" value="UniProtKB-KW"/>
</dbReference>
<dbReference type="RefSeq" id="WP_083479405.1">
    <property type="nucleotide sequence ID" value="NZ_AZEH01000039.1"/>
</dbReference>
<comment type="caution">
    <text evidence="4">The sequence shown here is derived from an EMBL/GenBank/DDBJ whole genome shotgun (WGS) entry which is preliminary data.</text>
</comment>
<dbReference type="FunFam" id="1.10.3210.10:FF:000008">
    <property type="entry name" value="3'-5' exoribonuclease YhaM"/>
    <property type="match status" value="1"/>
</dbReference>
<dbReference type="Gene3D" id="1.10.3210.10">
    <property type="entry name" value="Hypothetical protein af1432"/>
    <property type="match status" value="1"/>
</dbReference>
<dbReference type="InterPro" id="IPR006674">
    <property type="entry name" value="HD_domain"/>
</dbReference>
<keyword evidence="5" id="KW-1185">Reference proteome</keyword>
<organism evidence="4 5">
    <name type="scientific">Liquorilactobacillus oeni DSM 19972</name>
    <dbReference type="NCBI Taxonomy" id="1423777"/>
    <lineage>
        <taxon>Bacteria</taxon>
        <taxon>Bacillati</taxon>
        <taxon>Bacillota</taxon>
        <taxon>Bacilli</taxon>
        <taxon>Lactobacillales</taxon>
        <taxon>Lactobacillaceae</taxon>
        <taxon>Liquorilactobacillus</taxon>
    </lineage>
</organism>
<dbReference type="InterPro" id="IPR004365">
    <property type="entry name" value="NA-bd_OB_tRNA"/>
</dbReference>
<dbReference type="Proteomes" id="UP000051686">
    <property type="component" value="Unassembled WGS sequence"/>
</dbReference>
<dbReference type="Pfam" id="PF01336">
    <property type="entry name" value="tRNA_anti-codon"/>
    <property type="match status" value="1"/>
</dbReference>
<dbReference type="CDD" id="cd00077">
    <property type="entry name" value="HDc"/>
    <property type="match status" value="1"/>
</dbReference>
<gene>
    <name evidence="4" type="ORF">FD46_GL001907</name>
</gene>
<name>A0A0R1MHP4_9LACO</name>